<dbReference type="InterPro" id="IPR036523">
    <property type="entry name" value="SurE-like_sf"/>
</dbReference>
<organism evidence="6 7">
    <name type="scientific">Geodia barretti</name>
    <name type="common">Barrett's horny sponge</name>
    <dbReference type="NCBI Taxonomy" id="519541"/>
    <lineage>
        <taxon>Eukaryota</taxon>
        <taxon>Metazoa</taxon>
        <taxon>Porifera</taxon>
        <taxon>Demospongiae</taxon>
        <taxon>Heteroscleromorpha</taxon>
        <taxon>Tetractinellida</taxon>
        <taxon>Astrophorina</taxon>
        <taxon>Geodiidae</taxon>
        <taxon>Geodia</taxon>
    </lineage>
</organism>
<proteinExistence type="inferred from homology"/>
<evidence type="ECO:0000259" key="5">
    <source>
        <dbReference type="Pfam" id="PF01975"/>
    </source>
</evidence>
<dbReference type="InterPro" id="IPR030048">
    <property type="entry name" value="SurE"/>
</dbReference>
<dbReference type="Gene3D" id="3.40.1210.10">
    <property type="entry name" value="Survival protein SurE-like phosphatase/nucleotidase"/>
    <property type="match status" value="1"/>
</dbReference>
<dbReference type="PANTHER" id="PTHR30457">
    <property type="entry name" value="5'-NUCLEOTIDASE SURE"/>
    <property type="match status" value="1"/>
</dbReference>
<feature type="domain" description="Survival protein SurE-like phosphatase/nucleotidase" evidence="5">
    <location>
        <begin position="3"/>
        <end position="185"/>
    </location>
</feature>
<sequence>MKILLTNDDGIHASGIWAAARTLAEVGEVAVVAPDREQSGVGASMTLHSPLFVHSVPAEHAWAVQGTPADACILALENLVTPKPDLVVSGINRGSNLGWDVIVSGTVGAAVQGWVRGYPTIAISVGSVQAPRYQLAAQVVAHLARRLADAPEVSPAYFLNVNVPNEPADQIAGVKVTRLGGRAYGESVRSEESFGHRRYWISRNRPVLAGGDGTDIDASKSKYIGITPMGMAFSTTDERVEMVQGLVEGLPSGCRRRLTSPASGPHRRRRRLRTPPRFARRRLSGGADWIAALVDPSLASSS</sequence>
<keyword evidence="2" id="KW-0479">Metal-binding</keyword>
<evidence type="ECO:0000256" key="3">
    <source>
        <dbReference type="ARBA" id="ARBA00022801"/>
    </source>
</evidence>
<comment type="caution">
    <text evidence="6">The sequence shown here is derived from an EMBL/GenBank/DDBJ whole genome shotgun (WGS) entry which is preliminary data.</text>
</comment>
<dbReference type="EMBL" id="CASHTH010002320">
    <property type="protein sequence ID" value="CAI8028198.1"/>
    <property type="molecule type" value="Genomic_DNA"/>
</dbReference>
<evidence type="ECO:0000313" key="6">
    <source>
        <dbReference type="EMBL" id="CAI8028198.1"/>
    </source>
</evidence>
<evidence type="ECO:0000256" key="1">
    <source>
        <dbReference type="ARBA" id="ARBA00011062"/>
    </source>
</evidence>
<dbReference type="Proteomes" id="UP001174909">
    <property type="component" value="Unassembled WGS sequence"/>
</dbReference>
<dbReference type="HAMAP" id="MF_00060">
    <property type="entry name" value="SurE"/>
    <property type="match status" value="1"/>
</dbReference>
<dbReference type="InterPro" id="IPR002828">
    <property type="entry name" value="SurE-like_Pase/nucleotidase"/>
</dbReference>
<feature type="compositionally biased region" description="Basic residues" evidence="4">
    <location>
        <begin position="265"/>
        <end position="276"/>
    </location>
</feature>
<evidence type="ECO:0000256" key="2">
    <source>
        <dbReference type="ARBA" id="ARBA00022723"/>
    </source>
</evidence>
<evidence type="ECO:0000256" key="4">
    <source>
        <dbReference type="SAM" id="MobiDB-lite"/>
    </source>
</evidence>
<feature type="region of interest" description="Disordered" evidence="4">
    <location>
        <begin position="255"/>
        <end position="276"/>
    </location>
</feature>
<dbReference type="GO" id="GO:0046872">
    <property type="term" value="F:metal ion binding"/>
    <property type="evidence" value="ECO:0007669"/>
    <property type="project" value="UniProtKB-KW"/>
</dbReference>
<reference evidence="6" key="1">
    <citation type="submission" date="2023-03" db="EMBL/GenBank/DDBJ databases">
        <authorList>
            <person name="Steffen K."/>
            <person name="Cardenas P."/>
        </authorList>
    </citation>
    <scope>NUCLEOTIDE SEQUENCE</scope>
</reference>
<keyword evidence="3" id="KW-0378">Hydrolase</keyword>
<dbReference type="GO" id="GO:0008252">
    <property type="term" value="F:nucleotidase activity"/>
    <property type="evidence" value="ECO:0007669"/>
    <property type="project" value="InterPro"/>
</dbReference>
<dbReference type="Pfam" id="PF01975">
    <property type="entry name" value="SurE"/>
    <property type="match status" value="1"/>
</dbReference>
<name>A0AA35SDW4_GEOBA</name>
<evidence type="ECO:0000313" key="7">
    <source>
        <dbReference type="Proteomes" id="UP001174909"/>
    </source>
</evidence>
<accession>A0AA35SDW4</accession>
<protein>
    <submittedName>
        <fullName evidence="6">5'-nucleotidase SurE</fullName>
    </submittedName>
</protein>
<comment type="similarity">
    <text evidence="1">Belongs to the SurE nucleotidase family.</text>
</comment>
<dbReference type="PANTHER" id="PTHR30457:SF0">
    <property type="entry name" value="PHOSPHATASE, PUTATIVE (AFU_ORTHOLOGUE AFUA_4G01070)-RELATED"/>
    <property type="match status" value="1"/>
</dbReference>
<keyword evidence="7" id="KW-1185">Reference proteome</keyword>
<gene>
    <name evidence="6" type="ORF">GBAR_LOCUS16081</name>
</gene>
<dbReference type="NCBIfam" id="TIGR00087">
    <property type="entry name" value="surE"/>
    <property type="match status" value="1"/>
</dbReference>
<dbReference type="SUPFAM" id="SSF64167">
    <property type="entry name" value="SurE-like"/>
    <property type="match status" value="1"/>
</dbReference>
<dbReference type="NCBIfam" id="NF001490">
    <property type="entry name" value="PRK00346.1-4"/>
    <property type="match status" value="1"/>
</dbReference>
<dbReference type="AlphaFoldDB" id="A0AA35SDW4"/>